<evidence type="ECO:0000256" key="4">
    <source>
        <dbReference type="ARBA" id="ARBA00022729"/>
    </source>
</evidence>
<dbReference type="InterPro" id="IPR025987">
    <property type="entry name" value="GW_dom"/>
</dbReference>
<dbReference type="InterPro" id="IPR051056">
    <property type="entry name" value="Glycosyl_Hydrolase_73"/>
</dbReference>
<evidence type="ECO:0000256" key="5">
    <source>
        <dbReference type="ARBA" id="ARBA00022801"/>
    </source>
</evidence>
<dbReference type="CDD" id="cd02696">
    <property type="entry name" value="MurNAc-LAA"/>
    <property type="match status" value="1"/>
</dbReference>
<dbReference type="SUPFAM" id="SSF53187">
    <property type="entry name" value="Zn-dependent exopeptidases"/>
    <property type="match status" value="1"/>
</dbReference>
<feature type="domain" description="GW" evidence="8">
    <location>
        <begin position="657"/>
        <end position="736"/>
    </location>
</feature>
<evidence type="ECO:0000256" key="3">
    <source>
        <dbReference type="ARBA" id="ARBA00022525"/>
    </source>
</evidence>
<reference evidence="9 10" key="1">
    <citation type="journal article" date="2020" name="Microorganisms">
        <title>New Insight into Antimicrobial Compounds from Food and Marine-Sourced Carnobacterium Species through Phenotype and Genome Analyses.</title>
        <authorList>
            <person name="Begrem S."/>
            <person name="Ivaniuk F."/>
            <person name="Gigout-Chevalier F."/>
            <person name="Kolypczuk L."/>
            <person name="Bonnetot S."/>
            <person name="Leroi F."/>
            <person name="Grovel O."/>
            <person name="Delbarre-Ladrat C."/>
            <person name="Passerini D."/>
        </authorList>
    </citation>
    <scope>NUCLEOTIDE SEQUENCE [LARGE SCALE GENOMIC DNA]</scope>
    <source>
        <strain evidence="9 10">MIP2551</strain>
    </source>
</reference>
<comment type="subcellular location">
    <subcellularLocation>
        <location evidence="1">Secreted</location>
    </subcellularLocation>
</comment>
<keyword evidence="5" id="KW-0378">Hydrolase</keyword>
<keyword evidence="6" id="KW-0961">Cell wall biogenesis/degradation</keyword>
<dbReference type="SMART" id="SM00047">
    <property type="entry name" value="LYZ2"/>
    <property type="match status" value="1"/>
</dbReference>
<dbReference type="Pfam" id="PF01832">
    <property type="entry name" value="Glucosaminidase"/>
    <property type="match status" value="1"/>
</dbReference>
<feature type="domain" description="GW" evidence="8">
    <location>
        <begin position="578"/>
        <end position="655"/>
    </location>
</feature>
<dbReference type="Gene3D" id="1.10.530.10">
    <property type="match status" value="1"/>
</dbReference>
<dbReference type="PANTHER" id="PTHR33308">
    <property type="entry name" value="PEPTIDOGLYCAN HYDROLASE FLGJ"/>
    <property type="match status" value="1"/>
</dbReference>
<feature type="domain" description="GW" evidence="8">
    <location>
        <begin position="818"/>
        <end position="895"/>
    </location>
</feature>
<evidence type="ECO:0000313" key="10">
    <source>
        <dbReference type="Proteomes" id="UP000638836"/>
    </source>
</evidence>
<feature type="compositionally biased region" description="Acidic residues" evidence="7">
    <location>
        <begin position="87"/>
        <end position="100"/>
    </location>
</feature>
<dbReference type="RefSeq" id="WP_187949004.1">
    <property type="nucleotide sequence ID" value="NZ_WNJQ01000007.1"/>
</dbReference>
<feature type="domain" description="GW" evidence="8">
    <location>
        <begin position="898"/>
        <end position="975"/>
    </location>
</feature>
<comment type="similarity">
    <text evidence="2">Belongs to the glycosyl hydrolase 73 family.</text>
</comment>
<dbReference type="NCBIfam" id="NF033202">
    <property type="entry name" value="GW_glycos_SH3"/>
    <property type="match status" value="7"/>
</dbReference>
<feature type="domain" description="GW" evidence="8">
    <location>
        <begin position="498"/>
        <end position="575"/>
    </location>
</feature>
<dbReference type="Proteomes" id="UP000638836">
    <property type="component" value="Unassembled WGS sequence"/>
</dbReference>
<evidence type="ECO:0000256" key="1">
    <source>
        <dbReference type="ARBA" id="ARBA00004613"/>
    </source>
</evidence>
<dbReference type="Gene3D" id="3.40.630.40">
    <property type="entry name" value="Zn-dependent exopeptidases"/>
    <property type="match status" value="1"/>
</dbReference>
<evidence type="ECO:0000256" key="2">
    <source>
        <dbReference type="ARBA" id="ARBA00010266"/>
    </source>
</evidence>
<dbReference type="SUPFAM" id="SSF82057">
    <property type="entry name" value="Prokaryotic SH3-related domain"/>
    <property type="match status" value="9"/>
</dbReference>
<organism evidence="9 10">
    <name type="scientific">Carnobacterium inhibens</name>
    <dbReference type="NCBI Taxonomy" id="147709"/>
    <lineage>
        <taxon>Bacteria</taxon>
        <taxon>Bacillati</taxon>
        <taxon>Bacillota</taxon>
        <taxon>Bacilli</taxon>
        <taxon>Lactobacillales</taxon>
        <taxon>Carnobacteriaceae</taxon>
        <taxon>Carnobacterium</taxon>
    </lineage>
</organism>
<protein>
    <submittedName>
        <fullName evidence="9">GW domain-containing glycosaminoglycan-binding protein</fullName>
    </submittedName>
</protein>
<dbReference type="SMART" id="SM00646">
    <property type="entry name" value="Ami_3"/>
    <property type="match status" value="1"/>
</dbReference>
<proteinExistence type="inferred from homology"/>
<dbReference type="InterPro" id="IPR002508">
    <property type="entry name" value="MurNAc-LAA_cat"/>
</dbReference>
<feature type="compositionally biased region" description="Polar residues" evidence="7">
    <location>
        <begin position="46"/>
        <end position="59"/>
    </location>
</feature>
<feature type="domain" description="GW" evidence="8">
    <location>
        <begin position="338"/>
        <end position="416"/>
    </location>
</feature>
<dbReference type="EMBL" id="WNJQ01000007">
    <property type="protein sequence ID" value="MBC9825904.1"/>
    <property type="molecule type" value="Genomic_DNA"/>
</dbReference>
<evidence type="ECO:0000259" key="8">
    <source>
        <dbReference type="PROSITE" id="PS51780"/>
    </source>
</evidence>
<keyword evidence="4" id="KW-0732">Signal</keyword>
<dbReference type="InterPro" id="IPR002901">
    <property type="entry name" value="MGlyc_endo_b_GlcNAc-like_dom"/>
</dbReference>
<sequence length="1245" mass="138634">MRKWENSIQKVITLATVVTMLSPIVLSTGVSAVESNNASSEVVESTSLNEAELQESSVLTDEEQIESTEGLDDEGYIEESSNSSEENITESEEIQEDDSTVDEKSSDNETSLENEEYFSIEENREKAMEMMEQEKNSISTFSMKSRSVSKTNAFINAVSSTAVSVANEYDLYASVMIAQAALESAWGTSILAYAPNYNLFGIKAGTGDAYFTKYSKEYSAEKGWTIEKSNFKKYPSYKDTFIDYAKKLRKGPDWNSSKGSWDPKYYSGTWKENTTSYKNATSALIGKYATDPSYGTKLNDIIKAYNLTQYDTKTTDNKNNSDLADDIKEISYDEITSTTNVKDYTAYITGNTDGIYSQPKGTANSKVNADASGYLNQKVIVTEEATTKSGASWAKITLNGNLLGWIDKSGITIYDIILSEKTTNYTAKINRKTDTINTKPYGTKGYETKAKSSEYYGKDVKIIKEAVTERATWALITLNGKELGWIDKEGLDIEKITSTKDVSYTKYITRKTDSIGSEPYGTEGYKTKAYSSEYYGKKVNVLKEATTRRATWALISLDGKELGWIDMNGLSNDEVILSEKTINYIAKINRKTDTINTKPYGTKGYDTKAKSSEYFGKDVKIIKEAVTERATWALITLNGKELGWIDKKGLDIEKVTSTKNVSYTKVIDRKTDSISSKPYGTEGYKINASSSVYLYYGKEVKVLKEAKTRRSTWALISLDGKELGWIDMNGLSNDEVILSEKTINYIAKINRKTDTINTKPYGTKGYETKVKSSEYYGKDVKIIKEAVTERATWALITLNGKELGWIDKAGLDIEKVTSTKNVSYTKYIARKTDSINTKPWGTEGYKKVASSSDYLGKKVTVIKEAKTRRATWALISIDGKEIGWIDMAGLTNNETILSEKAINYTAKINRKTDGINTRPYGTEGAKKTAYSSEYYGKQVKITKEIVTERATWALISLNGKELGWIDKAGLDIEKVTSTTDVADYKATIIRTNDTINSKPYGTEGYVTNYSSSKYVGTEVTVTKEAKTRRATWALISLNGKELGWIDKSGLNKINPFKKTVYVDAGHGGKDPGAQSGGVNEKDLNLKVALKVRDKLEQKGYNVVMSRTTDVFLELSEIARKANNSKADIFVSIHHNSFNKNSYGIESFSYNSLGTSTNAMSKNLARLASSEKLAKNSQQQMISYTGAYNRGAKKANFHVIRETNMPAVLLELGFVDNTSERSKLVTNNYQEKLANGIVQGIVDYFK</sequence>
<accession>A0ABR7TD84</accession>
<comment type="caution">
    <text evidence="9">The sequence shown here is derived from an EMBL/GenBank/DDBJ whole genome shotgun (WGS) entry which is preliminary data.</text>
</comment>
<dbReference type="Gene3D" id="4.10.80.30">
    <property type="entry name" value="DNA polymerase, domain 6"/>
    <property type="match status" value="1"/>
</dbReference>
<feature type="compositionally biased region" description="Acidic residues" evidence="7">
    <location>
        <begin position="60"/>
        <end position="77"/>
    </location>
</feature>
<feature type="region of interest" description="Disordered" evidence="7">
    <location>
        <begin position="41"/>
        <end position="118"/>
    </location>
</feature>
<dbReference type="PANTHER" id="PTHR33308:SF9">
    <property type="entry name" value="PEPTIDOGLYCAN HYDROLASE FLGJ"/>
    <property type="match status" value="1"/>
</dbReference>
<gene>
    <name evidence="9" type="ORF">GLO26_08750</name>
</gene>
<evidence type="ECO:0000256" key="6">
    <source>
        <dbReference type="ARBA" id="ARBA00023316"/>
    </source>
</evidence>
<feature type="domain" description="GW" evidence="8">
    <location>
        <begin position="978"/>
        <end position="1055"/>
    </location>
</feature>
<feature type="domain" description="GW" evidence="8">
    <location>
        <begin position="739"/>
        <end position="816"/>
    </location>
</feature>
<dbReference type="Gene3D" id="2.30.30.170">
    <property type="match status" value="9"/>
</dbReference>
<keyword evidence="10" id="KW-1185">Reference proteome</keyword>
<dbReference type="PROSITE" id="PS51780">
    <property type="entry name" value="GW"/>
    <property type="match status" value="9"/>
</dbReference>
<name>A0ABR7TD84_9LACT</name>
<dbReference type="Pfam" id="PF01520">
    <property type="entry name" value="Amidase_3"/>
    <property type="match status" value="1"/>
</dbReference>
<evidence type="ECO:0000256" key="7">
    <source>
        <dbReference type="SAM" id="MobiDB-lite"/>
    </source>
</evidence>
<dbReference type="Pfam" id="PF13457">
    <property type="entry name" value="GW"/>
    <property type="match status" value="9"/>
</dbReference>
<dbReference type="InterPro" id="IPR038200">
    <property type="entry name" value="GW_dom_sf"/>
</dbReference>
<feature type="domain" description="GW" evidence="8">
    <location>
        <begin position="419"/>
        <end position="496"/>
    </location>
</feature>
<evidence type="ECO:0000313" key="9">
    <source>
        <dbReference type="EMBL" id="MBC9825904.1"/>
    </source>
</evidence>
<keyword evidence="3" id="KW-0964">Secreted</keyword>